<evidence type="ECO:0000259" key="6">
    <source>
        <dbReference type="PROSITE" id="PS50801"/>
    </source>
</evidence>
<dbReference type="PANTHER" id="PTHR11814">
    <property type="entry name" value="SULFATE TRANSPORTER"/>
    <property type="match status" value="1"/>
</dbReference>
<dbReference type="GO" id="GO:0055085">
    <property type="term" value="P:transmembrane transport"/>
    <property type="evidence" value="ECO:0007669"/>
    <property type="project" value="InterPro"/>
</dbReference>
<keyword evidence="3 5" id="KW-1133">Transmembrane helix</keyword>
<reference evidence="7 8" key="1">
    <citation type="journal article" date="2011" name="Proc. Natl. Acad. Sci. U.S.A.">
        <title>Evolutionary erosion of yeast sex chromosomes by mating-type switching accidents.</title>
        <authorList>
            <person name="Gordon J.L."/>
            <person name="Armisen D."/>
            <person name="Proux-Wera E."/>
            <person name="Oheigeartaigh S.S."/>
            <person name="Byrne K.P."/>
            <person name="Wolfe K.H."/>
        </authorList>
    </citation>
    <scope>NUCLEOTIDE SEQUENCE [LARGE SCALE GENOMIC DNA]</scope>
    <source>
        <strain evidence="8">ATCC 10597 / BCRC 20456 / CBS 421 / NBRC 0211 / NRRL Y-12639</strain>
    </source>
</reference>
<keyword evidence="4 5" id="KW-0472">Membrane</keyword>
<dbReference type="KEGG" id="ndi:NDAI_0B02210"/>
<proteinExistence type="predicted"/>
<feature type="transmembrane region" description="Helical" evidence="5">
    <location>
        <begin position="241"/>
        <end position="258"/>
    </location>
</feature>
<feature type="transmembrane region" description="Helical" evidence="5">
    <location>
        <begin position="463"/>
        <end position="490"/>
    </location>
</feature>
<dbReference type="PROSITE" id="PS50801">
    <property type="entry name" value="STAS"/>
    <property type="match status" value="1"/>
</dbReference>
<evidence type="ECO:0000313" key="8">
    <source>
        <dbReference type="Proteomes" id="UP000000689"/>
    </source>
</evidence>
<feature type="transmembrane region" description="Helical" evidence="5">
    <location>
        <begin position="366"/>
        <end position="389"/>
    </location>
</feature>
<dbReference type="Proteomes" id="UP000000689">
    <property type="component" value="Chromosome 2"/>
</dbReference>
<keyword evidence="8" id="KW-1185">Reference proteome</keyword>
<sequence length="706" mass="78980">MQPSRRFCDTNGSSDSAEAISQHNEDGLVYNQEDVQDRIAINNRSILTTSNIWDYLAYYFPCFSWMPNYTLTKFLGDLTAGLSVASFQIPLALSYATSLAHVEPLSGLYSLAITPFIYAIFGSVPQMIVGPESAISLVVGQAVEPMVNHDERISTISISIVVTFISGSFLLFLGIFRLGFLGNILSRALLRGFICSVGFVMIINSLISELKLDKVLATSPEHYHTPFEKILFLIKYGQHNYHAPTAILSLYSFIILMLMKVMKKRLMKRFKWVIFVPEILIVIVGTIMFSFHFDIKHKFDISIIGDFKVNGFDSLHNPLDKTNRLLLKPLLDAGIVCAVLGFFESTTASKALGTTYDLTVSSNRELVALGSMNIVGSLFGALPAFGGYGRSKINALSGGQTVMSGVCLGSVTLFTIKFFLPVVHNTPTCVLSVVTSVVGLTLLEEAPTDLKFYFQSHGYNELIVLGLTFITTIFYSVEVGICVGCCYSIISIIKHSAQSRIQILAKRKGDNRFSNADELGIFDGENNNNNTFFEPLLEDLDEDRLVVKIPEPLTFTNTEDLKERLSRLERFGSVRVHPGRRDLRSRDKTKYIIFDLHGMTYIDASAAQILLEIILAYNRRQVFVFFVRVPMRREVRQRFERSGLNKIIVTKSPSATNTGQNLFPELSPYFEDITDALAYIESMKSPVMTDDQESFYSNRLINSAIV</sequence>
<feature type="transmembrane region" description="Helical" evidence="5">
    <location>
        <begin position="401"/>
        <end position="420"/>
    </location>
</feature>
<feature type="domain" description="STAS" evidence="6">
    <location>
        <begin position="545"/>
        <end position="680"/>
    </location>
</feature>
<dbReference type="EMBL" id="HE580268">
    <property type="protein sequence ID" value="CCD23256.1"/>
    <property type="molecule type" value="Genomic_DNA"/>
</dbReference>
<feature type="transmembrane region" description="Helical" evidence="5">
    <location>
        <begin position="188"/>
        <end position="207"/>
    </location>
</feature>
<name>G0W645_NAUDC</name>
<evidence type="ECO:0000256" key="2">
    <source>
        <dbReference type="ARBA" id="ARBA00022692"/>
    </source>
</evidence>
<dbReference type="OMA" id="TGPMSVT"/>
<dbReference type="InterPro" id="IPR002645">
    <property type="entry name" value="STAS_dom"/>
</dbReference>
<dbReference type="Pfam" id="PF00916">
    <property type="entry name" value="Sulfate_transp"/>
    <property type="match status" value="1"/>
</dbReference>
<dbReference type="Gene3D" id="3.30.750.24">
    <property type="entry name" value="STAS domain"/>
    <property type="match status" value="1"/>
</dbReference>
<dbReference type="CDD" id="cd07042">
    <property type="entry name" value="STAS_SulP_like_sulfate_transporter"/>
    <property type="match status" value="1"/>
</dbReference>
<dbReference type="InterPro" id="IPR036513">
    <property type="entry name" value="STAS_dom_sf"/>
</dbReference>
<gene>
    <name evidence="7" type="primary">NDAI0B02210</name>
    <name evidence="7" type="ordered locus">NDAI_0B02210</name>
</gene>
<dbReference type="AlphaFoldDB" id="G0W645"/>
<feature type="transmembrane region" description="Helical" evidence="5">
    <location>
        <begin position="108"/>
        <end position="128"/>
    </location>
</feature>
<dbReference type="InterPro" id="IPR001902">
    <property type="entry name" value="SLC26A/SulP_fam"/>
</dbReference>
<dbReference type="GO" id="GO:0016020">
    <property type="term" value="C:membrane"/>
    <property type="evidence" value="ECO:0007669"/>
    <property type="project" value="UniProtKB-SubCell"/>
</dbReference>
<accession>G0W645</accession>
<protein>
    <recommendedName>
        <fullName evidence="6">STAS domain-containing protein</fullName>
    </recommendedName>
</protein>
<evidence type="ECO:0000256" key="5">
    <source>
        <dbReference type="SAM" id="Phobius"/>
    </source>
</evidence>
<dbReference type="eggNOG" id="KOG0236">
    <property type="taxonomic scope" value="Eukaryota"/>
</dbReference>
<dbReference type="SUPFAM" id="SSF52091">
    <property type="entry name" value="SpoIIaa-like"/>
    <property type="match status" value="1"/>
</dbReference>
<evidence type="ECO:0000256" key="1">
    <source>
        <dbReference type="ARBA" id="ARBA00004141"/>
    </source>
</evidence>
<evidence type="ECO:0000256" key="3">
    <source>
        <dbReference type="ARBA" id="ARBA00022989"/>
    </source>
</evidence>
<evidence type="ECO:0000313" key="7">
    <source>
        <dbReference type="EMBL" id="CCD23256.1"/>
    </source>
</evidence>
<dbReference type="RefSeq" id="XP_003668499.1">
    <property type="nucleotide sequence ID" value="XM_003668451.1"/>
</dbReference>
<dbReference type="Pfam" id="PF01740">
    <property type="entry name" value="STAS"/>
    <property type="match status" value="1"/>
</dbReference>
<feature type="transmembrane region" description="Helical" evidence="5">
    <location>
        <begin position="153"/>
        <end position="176"/>
    </location>
</feature>
<dbReference type="GeneID" id="11498588"/>
<comment type="subcellular location">
    <subcellularLocation>
        <location evidence="1">Membrane</location>
        <topology evidence="1">Multi-pass membrane protein</topology>
    </subcellularLocation>
</comment>
<dbReference type="HOGENOM" id="CLU_003182_10_1_1"/>
<keyword evidence="2 5" id="KW-0812">Transmembrane</keyword>
<dbReference type="InterPro" id="IPR011547">
    <property type="entry name" value="SLC26A/SulP_dom"/>
</dbReference>
<feature type="transmembrane region" description="Helical" evidence="5">
    <location>
        <begin position="270"/>
        <end position="291"/>
    </location>
</feature>
<organism evidence="7 8">
    <name type="scientific">Naumovozyma dairenensis (strain ATCC 10597 / BCRC 20456 / CBS 421 / NBRC 0211 / NRRL Y-12639)</name>
    <name type="common">Saccharomyces dairenensis</name>
    <dbReference type="NCBI Taxonomy" id="1071378"/>
    <lineage>
        <taxon>Eukaryota</taxon>
        <taxon>Fungi</taxon>
        <taxon>Dikarya</taxon>
        <taxon>Ascomycota</taxon>
        <taxon>Saccharomycotina</taxon>
        <taxon>Saccharomycetes</taxon>
        <taxon>Saccharomycetales</taxon>
        <taxon>Saccharomycetaceae</taxon>
        <taxon>Naumovozyma</taxon>
    </lineage>
</organism>
<dbReference type="OrthoDB" id="427213at2759"/>
<dbReference type="STRING" id="1071378.G0W645"/>
<evidence type="ECO:0000256" key="4">
    <source>
        <dbReference type="ARBA" id="ARBA00023136"/>
    </source>
</evidence>